<gene>
    <name evidence="3" type="ORF">HO133_003304</name>
</gene>
<keyword evidence="4" id="KW-1185">Reference proteome</keyword>
<protein>
    <recommendedName>
        <fullName evidence="2">DUF7905 domain-containing protein</fullName>
    </recommendedName>
</protein>
<feature type="region of interest" description="Disordered" evidence="1">
    <location>
        <begin position="359"/>
        <end position="394"/>
    </location>
</feature>
<evidence type="ECO:0000259" key="2">
    <source>
        <dbReference type="Pfam" id="PF25482"/>
    </source>
</evidence>
<dbReference type="RefSeq" id="XP_037149608.1">
    <property type="nucleotide sequence ID" value="XM_037294227.1"/>
</dbReference>
<evidence type="ECO:0000256" key="1">
    <source>
        <dbReference type="SAM" id="MobiDB-lite"/>
    </source>
</evidence>
<dbReference type="Proteomes" id="UP000593566">
    <property type="component" value="Unassembled WGS sequence"/>
</dbReference>
<proteinExistence type="predicted"/>
<accession>A0A8H6F9Z8</accession>
<name>A0A8H6F9Z8_9LECA</name>
<dbReference type="GeneID" id="59331715"/>
<comment type="caution">
    <text evidence="3">The sequence shown here is derived from an EMBL/GenBank/DDBJ whole genome shotgun (WGS) entry which is preliminary data.</text>
</comment>
<reference evidence="3 4" key="1">
    <citation type="journal article" date="2020" name="Genomics">
        <title>Complete, high-quality genomes from long-read metagenomic sequencing of two wolf lichen thalli reveals enigmatic genome architecture.</title>
        <authorList>
            <person name="McKenzie S.K."/>
            <person name="Walston R.F."/>
            <person name="Allen J.L."/>
        </authorList>
    </citation>
    <scope>NUCLEOTIDE SEQUENCE [LARGE SCALE GENOMIC DNA]</scope>
    <source>
        <strain evidence="3">WasteWater1</strain>
    </source>
</reference>
<evidence type="ECO:0000313" key="3">
    <source>
        <dbReference type="EMBL" id="KAF6220173.1"/>
    </source>
</evidence>
<dbReference type="InterPro" id="IPR057227">
    <property type="entry name" value="DUF7905"/>
</dbReference>
<sequence>MAQERAISHIVGSLYNFSEAAGHELVGLFRKNSNTDITCHFDGKFFILQASHNNDESLAFLVNSIRTFISVEKNEEPDLFEDEKIIRKDGTHPSFTLATWTEKTMQAIKANGQIPLIEHENIIRKWSPSSESKELGSKLSLQLLGRIGNLCGCRVEHASDSAGLMIMADRDKNIEKAISKLERLNKMMVNEINFPRIYSFYILEGETSISLQLIALKDLNDKRPVTTLLQKDSFIKSIRDLCVLVLVKGSNVVQVKSKPAASVQGIRLWNDHVSSCGQAQGLIAANTSKERETTIDKWVSEITNPNVQLDAFRPESAVAVQQSLDVAIVYKEPLSPTKKPTTKRARTTRGNTDAFNKASVESQRVSDGNEATNQETMSSFSGCQSTRNVSTGKKNMSYRQPPSIEPPYMPPLAIPLRPLPKTPSISSQQLMPSLSTWNVVVRDSKSGSLIDMSMPNERRAQGNEPKDEALTVIDNLQDTSKVEARDLKHTMNQRKAPTQAFVGGNTALVKSFEEFAIHLLDLALPRTGRIGFSVDIGRLLINQQFGSSEFKNRSFKTSEFSSVLPKGKTAGFKSMFTNILTARSSEAESIVNVLMSQGKRLFQQQPASRKVTYVFSCKAKGGDQIVVEFDGNGDFKIQGSEVLMGALDWYFPKRAWDARLRLTSEKFLTMDYQRQVKCIVNNLKIGPSGDGQSIELWTKTVDENLSIESITLRRETLHPVTIYPDLILHLTECQDLQVRQSPDSEGIYIGSIQTPNVMIKANRLWWEASLSSTNATTILQENLTLELGEIATWSPSSIINKGVVRDLFAAAKEVVTQIDHVGFFNRGKGSSGSKTIENLSANPQDVPASLRRVDLGFW</sequence>
<dbReference type="AlphaFoldDB" id="A0A8H6F9Z8"/>
<organism evidence="3 4">
    <name type="scientific">Letharia lupina</name>
    <dbReference type="NCBI Taxonomy" id="560253"/>
    <lineage>
        <taxon>Eukaryota</taxon>
        <taxon>Fungi</taxon>
        <taxon>Dikarya</taxon>
        <taxon>Ascomycota</taxon>
        <taxon>Pezizomycotina</taxon>
        <taxon>Lecanoromycetes</taxon>
        <taxon>OSLEUM clade</taxon>
        <taxon>Lecanoromycetidae</taxon>
        <taxon>Lecanorales</taxon>
        <taxon>Lecanorineae</taxon>
        <taxon>Parmeliaceae</taxon>
        <taxon>Letharia</taxon>
    </lineage>
</organism>
<feature type="domain" description="DUF7905" evidence="2">
    <location>
        <begin position="535"/>
        <end position="800"/>
    </location>
</feature>
<dbReference type="EMBL" id="JACCJB010000017">
    <property type="protein sequence ID" value="KAF6220173.1"/>
    <property type="molecule type" value="Genomic_DNA"/>
</dbReference>
<dbReference type="Pfam" id="PF25482">
    <property type="entry name" value="DUF7905"/>
    <property type="match status" value="1"/>
</dbReference>
<evidence type="ECO:0000313" key="4">
    <source>
        <dbReference type="Proteomes" id="UP000593566"/>
    </source>
</evidence>